<dbReference type="CDD" id="cd04301">
    <property type="entry name" value="NAT_SF"/>
    <property type="match status" value="1"/>
</dbReference>
<dbReference type="SUPFAM" id="SSF55729">
    <property type="entry name" value="Acyl-CoA N-acyltransferases (Nat)"/>
    <property type="match status" value="1"/>
</dbReference>
<evidence type="ECO:0000313" key="2">
    <source>
        <dbReference type="EMBL" id="RIE07665.1"/>
    </source>
</evidence>
<dbReference type="Proteomes" id="UP000266260">
    <property type="component" value="Unassembled WGS sequence"/>
</dbReference>
<evidence type="ECO:0000313" key="3">
    <source>
        <dbReference type="EMBL" id="RIE10166.1"/>
    </source>
</evidence>
<organism evidence="3 4">
    <name type="scientific">Candidatus Cryosericum odellii</name>
    <dbReference type="NCBI Taxonomy" id="2290917"/>
    <lineage>
        <taxon>Bacteria</taxon>
        <taxon>Pseudomonadati</taxon>
        <taxon>Caldisericota/Cryosericota group</taxon>
        <taxon>Candidatus Cryosericota</taxon>
        <taxon>Candidatus Cryosericia</taxon>
        <taxon>Candidatus Cryosericales</taxon>
        <taxon>Candidatus Cryosericaceae</taxon>
        <taxon>Candidatus Cryosericum</taxon>
    </lineage>
</organism>
<dbReference type="EMBL" id="QXIU01000223">
    <property type="protein sequence ID" value="RIE07665.1"/>
    <property type="molecule type" value="Genomic_DNA"/>
</dbReference>
<dbReference type="Pfam" id="PF00583">
    <property type="entry name" value="Acetyltransf_1"/>
    <property type="match status" value="1"/>
</dbReference>
<keyword evidence="4" id="KW-1185">Reference proteome</keyword>
<dbReference type="Gene3D" id="3.40.630.30">
    <property type="match status" value="1"/>
</dbReference>
<gene>
    <name evidence="2" type="ORF">SMC5_09120</name>
    <name evidence="3" type="ORF">SMC6_01715</name>
</gene>
<reference evidence="4 5" key="1">
    <citation type="submission" date="2018-09" db="EMBL/GenBank/DDBJ databases">
        <title>Discovery and Ecogenomic Context for Candidatus Cryosericales, a Global Caldiserica Order Active in Thawing Permafrost.</title>
        <authorList>
            <person name="Martinez M.A."/>
            <person name="Woodcroft B.J."/>
            <person name="Ignacio Espinoza J.C."/>
            <person name="Zayed A."/>
            <person name="Singleton C.M."/>
            <person name="Boyd J."/>
            <person name="Li Y.-F."/>
            <person name="Purvine S."/>
            <person name="Maughan H."/>
            <person name="Hodgkins S.B."/>
            <person name="Anderson D."/>
            <person name="Sederholm M."/>
            <person name="Temperton B."/>
            <person name="Saleska S.R."/>
            <person name="Tyson G.W."/>
            <person name="Rich V.I."/>
        </authorList>
    </citation>
    <scope>NUCLEOTIDE SEQUENCE [LARGE SCALE GENOMIC DNA]</scope>
    <source>
        <strain evidence="2 5">SMC5</strain>
        <strain evidence="3 4">SMC6</strain>
    </source>
</reference>
<accession>A0A398CYC9</accession>
<evidence type="ECO:0000313" key="5">
    <source>
        <dbReference type="Proteomes" id="UP000266489"/>
    </source>
</evidence>
<accession>A0A398D3R2</accession>
<evidence type="ECO:0000313" key="4">
    <source>
        <dbReference type="Proteomes" id="UP000266260"/>
    </source>
</evidence>
<dbReference type="InterPro" id="IPR016181">
    <property type="entry name" value="Acyl_CoA_acyltransferase"/>
</dbReference>
<dbReference type="InterPro" id="IPR000182">
    <property type="entry name" value="GNAT_dom"/>
</dbReference>
<feature type="domain" description="N-acetyltransferase" evidence="1">
    <location>
        <begin position="186"/>
        <end position="329"/>
    </location>
</feature>
<protein>
    <submittedName>
        <fullName evidence="3">GNAT family N-acetyltransferase</fullName>
    </submittedName>
</protein>
<keyword evidence="3" id="KW-0808">Transferase</keyword>
<name>A0A398D3R2_9BACT</name>
<dbReference type="AlphaFoldDB" id="A0A398D3R2"/>
<comment type="caution">
    <text evidence="3">The sequence shown here is derived from an EMBL/GenBank/DDBJ whole genome shotgun (WGS) entry which is preliminary data.</text>
</comment>
<dbReference type="Proteomes" id="UP000266489">
    <property type="component" value="Unassembled WGS sequence"/>
</dbReference>
<dbReference type="PROSITE" id="PS51186">
    <property type="entry name" value="GNAT"/>
    <property type="match status" value="1"/>
</dbReference>
<dbReference type="GO" id="GO:0016747">
    <property type="term" value="F:acyltransferase activity, transferring groups other than amino-acyl groups"/>
    <property type="evidence" value="ECO:0007669"/>
    <property type="project" value="InterPro"/>
</dbReference>
<dbReference type="OrthoDB" id="9807582at2"/>
<evidence type="ECO:0000259" key="1">
    <source>
        <dbReference type="PROSITE" id="PS51186"/>
    </source>
</evidence>
<dbReference type="EMBL" id="QXIT01000032">
    <property type="protein sequence ID" value="RIE10166.1"/>
    <property type="molecule type" value="Genomic_DNA"/>
</dbReference>
<proteinExistence type="predicted"/>
<sequence>MVALEYPLYRIGAGTALLCSNSNAPATGGRRWLTCKGWLSRHWAMIAVVVKRERTDMALGNLTMEAGACLVSEEMAQYFLTVDGQPGTYILGDASASSVRAPQVDRNRIFRARLSANTADQSIEQLLLPFRRAAVPVTWYVDGCSRPNDLTTRLTSHGLELRYFWAGMLRSVDDPEGVDEAPSDITVVESVSADEREQWMRVVLEGFGLTQFHDMESMLTETGVLSGRWHRLTALQDGTAVGGALLFAGDGVAGLHWLGVPEMFRKHGAGILLTRQALAQAARMGYSHLVLQANLEVVQLYTRLGFDKIGDIAVLDWRPGIGALTVEPD</sequence>